<keyword evidence="3" id="KW-1185">Reference proteome</keyword>
<dbReference type="AlphaFoldDB" id="A0ABD3RVX6"/>
<accession>A0ABD3RVX6</accession>
<gene>
    <name evidence="2" type="ORF">ACHAXA_000441</name>
</gene>
<evidence type="ECO:0008006" key="4">
    <source>
        <dbReference type="Google" id="ProtNLM"/>
    </source>
</evidence>
<name>A0ABD3RVX6_9STRA</name>
<proteinExistence type="predicted"/>
<keyword evidence="1" id="KW-0732">Signal</keyword>
<evidence type="ECO:0000313" key="3">
    <source>
        <dbReference type="Proteomes" id="UP001530377"/>
    </source>
</evidence>
<feature type="signal peptide" evidence="1">
    <location>
        <begin position="1"/>
        <end position="15"/>
    </location>
</feature>
<dbReference type="EMBL" id="JALLPB020000152">
    <property type="protein sequence ID" value="KAL3816363.1"/>
    <property type="molecule type" value="Genomic_DNA"/>
</dbReference>
<sequence length="382" mass="43017">MLSCILALLVSASAALPVVPPTAGGTKSSPSSARVRVWDNVLPDDGDMRAALREYSVRSGPLGHRCFSRPLLADDNRYSIIERTLDAILTEIERGGGNDDSGGDGRMIVEYWTRREWRHIEAHADVDENLSKRLDRRPPEEEDSTRAMQSKYPTTYLSSHGHRYPIFGHVLYLQIGTDVRGPTCIFPGRTTGGELLRTTASDTKSDSADLYDGPREVQLSIVPAVTGRLLRFDGRDLHAVPRPTDIWMIPFVRGSPEYEPREVWGRSVILFNVWPRDEDPPLDIPLDMNEDDSRRCQAIDVLCNPFDDWNEVNAVRRESIPSIPSDSQSNQSVKVWLLGNERRRDHPLRTVSLLAPADGGRDAVREALNEKIRVTDMWLRQS</sequence>
<feature type="chain" id="PRO_5044785814" description="Fe2OG dioxygenase domain-containing protein" evidence="1">
    <location>
        <begin position="16"/>
        <end position="382"/>
    </location>
</feature>
<evidence type="ECO:0000256" key="1">
    <source>
        <dbReference type="SAM" id="SignalP"/>
    </source>
</evidence>
<evidence type="ECO:0000313" key="2">
    <source>
        <dbReference type="EMBL" id="KAL3816363.1"/>
    </source>
</evidence>
<comment type="caution">
    <text evidence="2">The sequence shown here is derived from an EMBL/GenBank/DDBJ whole genome shotgun (WGS) entry which is preliminary data.</text>
</comment>
<organism evidence="2 3">
    <name type="scientific">Cyclostephanos tholiformis</name>
    <dbReference type="NCBI Taxonomy" id="382380"/>
    <lineage>
        <taxon>Eukaryota</taxon>
        <taxon>Sar</taxon>
        <taxon>Stramenopiles</taxon>
        <taxon>Ochrophyta</taxon>
        <taxon>Bacillariophyta</taxon>
        <taxon>Coscinodiscophyceae</taxon>
        <taxon>Thalassiosirophycidae</taxon>
        <taxon>Stephanodiscales</taxon>
        <taxon>Stephanodiscaceae</taxon>
        <taxon>Cyclostephanos</taxon>
    </lineage>
</organism>
<dbReference type="Proteomes" id="UP001530377">
    <property type="component" value="Unassembled WGS sequence"/>
</dbReference>
<reference evidence="2 3" key="1">
    <citation type="submission" date="2024-10" db="EMBL/GenBank/DDBJ databases">
        <title>Updated reference genomes for cyclostephanoid diatoms.</title>
        <authorList>
            <person name="Roberts W.R."/>
            <person name="Alverson A.J."/>
        </authorList>
    </citation>
    <scope>NUCLEOTIDE SEQUENCE [LARGE SCALE GENOMIC DNA]</scope>
    <source>
        <strain evidence="2 3">AJA228-03</strain>
    </source>
</reference>
<protein>
    <recommendedName>
        <fullName evidence="4">Fe2OG dioxygenase domain-containing protein</fullName>
    </recommendedName>
</protein>